<dbReference type="EMBL" id="GGEC01082498">
    <property type="protein sequence ID" value="MBX62982.1"/>
    <property type="molecule type" value="Transcribed_RNA"/>
</dbReference>
<dbReference type="AlphaFoldDB" id="A0A2P2Q7M3"/>
<proteinExistence type="predicted"/>
<protein>
    <submittedName>
        <fullName evidence="1">Uncharacterized protein</fullName>
    </submittedName>
</protein>
<accession>A0A2P2Q7M3</accession>
<organism evidence="1">
    <name type="scientific">Rhizophora mucronata</name>
    <name type="common">Asiatic mangrove</name>
    <dbReference type="NCBI Taxonomy" id="61149"/>
    <lineage>
        <taxon>Eukaryota</taxon>
        <taxon>Viridiplantae</taxon>
        <taxon>Streptophyta</taxon>
        <taxon>Embryophyta</taxon>
        <taxon>Tracheophyta</taxon>
        <taxon>Spermatophyta</taxon>
        <taxon>Magnoliopsida</taxon>
        <taxon>eudicotyledons</taxon>
        <taxon>Gunneridae</taxon>
        <taxon>Pentapetalae</taxon>
        <taxon>rosids</taxon>
        <taxon>fabids</taxon>
        <taxon>Malpighiales</taxon>
        <taxon>Rhizophoraceae</taxon>
        <taxon>Rhizophora</taxon>
    </lineage>
</organism>
<reference evidence="1" key="1">
    <citation type="submission" date="2018-02" db="EMBL/GenBank/DDBJ databases">
        <title>Rhizophora mucronata_Transcriptome.</title>
        <authorList>
            <person name="Meera S.P."/>
            <person name="Sreeshan A."/>
            <person name="Augustine A."/>
        </authorList>
    </citation>
    <scope>NUCLEOTIDE SEQUENCE</scope>
    <source>
        <tissue evidence="1">Leaf</tissue>
    </source>
</reference>
<sequence>MGSIICSANGIFVQVANKT</sequence>
<evidence type="ECO:0000313" key="1">
    <source>
        <dbReference type="EMBL" id="MBX62982.1"/>
    </source>
</evidence>
<name>A0A2P2Q7M3_RHIMU</name>